<proteinExistence type="predicted"/>
<feature type="domain" description="NADH:flavin oxidoreductase/NADH oxidase N-terminal" evidence="1">
    <location>
        <begin position="4"/>
        <end position="334"/>
    </location>
</feature>
<dbReference type="CDD" id="cd02933">
    <property type="entry name" value="OYE_like_FMN"/>
    <property type="match status" value="1"/>
</dbReference>
<protein>
    <submittedName>
        <fullName evidence="2">Alkene reductase</fullName>
    </submittedName>
</protein>
<dbReference type="PANTHER" id="PTHR22893">
    <property type="entry name" value="NADH OXIDOREDUCTASE-RELATED"/>
    <property type="match status" value="1"/>
</dbReference>
<dbReference type="InterPro" id="IPR013785">
    <property type="entry name" value="Aldolase_TIM"/>
</dbReference>
<dbReference type="Gene3D" id="3.20.20.70">
    <property type="entry name" value="Aldolase class I"/>
    <property type="match status" value="1"/>
</dbReference>
<keyword evidence="3" id="KW-1185">Reference proteome</keyword>
<dbReference type="Pfam" id="PF00724">
    <property type="entry name" value="Oxidored_FMN"/>
    <property type="match status" value="1"/>
</dbReference>
<evidence type="ECO:0000259" key="1">
    <source>
        <dbReference type="Pfam" id="PF00724"/>
    </source>
</evidence>
<dbReference type="RefSeq" id="WP_254569936.1">
    <property type="nucleotide sequence ID" value="NZ_CP098502.1"/>
</dbReference>
<reference evidence="2 3" key="1">
    <citation type="submission" date="2022-06" db="EMBL/GenBank/DDBJ databases">
        <title>Paraconexibacter antarcticus.</title>
        <authorList>
            <person name="Kim C.S."/>
        </authorList>
    </citation>
    <scope>NUCLEOTIDE SEQUENCE [LARGE SCALE GENOMIC DNA]</scope>
    <source>
        <strain evidence="2 3">02-257</strain>
    </source>
</reference>
<evidence type="ECO:0000313" key="2">
    <source>
        <dbReference type="EMBL" id="UTI63205.1"/>
    </source>
</evidence>
<dbReference type="Proteomes" id="UP001056035">
    <property type="component" value="Chromosome"/>
</dbReference>
<dbReference type="SUPFAM" id="SSF51395">
    <property type="entry name" value="FMN-linked oxidoreductases"/>
    <property type="match status" value="1"/>
</dbReference>
<gene>
    <name evidence="2" type="ORF">NBH00_17785</name>
</gene>
<dbReference type="EMBL" id="CP098502">
    <property type="protein sequence ID" value="UTI63205.1"/>
    <property type="molecule type" value="Genomic_DNA"/>
</dbReference>
<evidence type="ECO:0000313" key="3">
    <source>
        <dbReference type="Proteomes" id="UP001056035"/>
    </source>
</evidence>
<dbReference type="PANTHER" id="PTHR22893:SF91">
    <property type="entry name" value="NADPH DEHYDROGENASE 2-RELATED"/>
    <property type="match status" value="1"/>
</dbReference>
<accession>A0ABY5DP30</accession>
<organism evidence="2 3">
    <name type="scientific">Paraconexibacter antarcticus</name>
    <dbReference type="NCBI Taxonomy" id="2949664"/>
    <lineage>
        <taxon>Bacteria</taxon>
        <taxon>Bacillati</taxon>
        <taxon>Actinomycetota</taxon>
        <taxon>Thermoleophilia</taxon>
        <taxon>Solirubrobacterales</taxon>
        <taxon>Paraconexibacteraceae</taxon>
        <taxon>Paraconexibacter</taxon>
    </lineage>
</organism>
<name>A0ABY5DP30_9ACTN</name>
<dbReference type="InterPro" id="IPR045247">
    <property type="entry name" value="Oye-like"/>
</dbReference>
<dbReference type="InterPro" id="IPR001155">
    <property type="entry name" value="OxRdtase_FMN_N"/>
</dbReference>
<sequence length="359" mass="37604">MHENLFTPVTAGALAAKNRIVMAPMTRNRAGAGEAPGELNAEYYAQRAGAGLIITEGTQPSAEGQGYPHTPGLHTDRQREGWRTVAEAVHAEGGLIVGQIMHAGRISHPSIIGQAPLAPSAVRPDGEVFTGTGTEPFEEPREATTAEVEALVREYADAARVAIEAGLDGVELHGANGYLIAQFGATGTNHRTDRFGGDATGRATFLRETVAAAVAAVGADRVGLRLSPGNPFNDLQDDEPREGFHAALAIAEEAGLAYVHVCETAPDAGWSAVADARERFSGTLIASNGFTQEWSFADMDALVADGKADLVAIGRRFLANPDLTERIRTGAELNAPDEGTFYGGGAEGYVDYPTLQAAA</sequence>